<keyword evidence="3" id="KW-1185">Reference proteome</keyword>
<protein>
    <submittedName>
        <fullName evidence="2">Uncharacterized protein</fullName>
    </submittedName>
</protein>
<evidence type="ECO:0000313" key="3">
    <source>
        <dbReference type="Proteomes" id="UP001066276"/>
    </source>
</evidence>
<evidence type="ECO:0000256" key="1">
    <source>
        <dbReference type="SAM" id="MobiDB-lite"/>
    </source>
</evidence>
<feature type="region of interest" description="Disordered" evidence="1">
    <location>
        <begin position="76"/>
        <end position="100"/>
    </location>
</feature>
<gene>
    <name evidence="2" type="ORF">NDU88_003837</name>
</gene>
<reference evidence="2" key="1">
    <citation type="journal article" date="2022" name="bioRxiv">
        <title>Sequencing and chromosome-scale assembly of the giantPleurodeles waltlgenome.</title>
        <authorList>
            <person name="Brown T."/>
            <person name="Elewa A."/>
            <person name="Iarovenko S."/>
            <person name="Subramanian E."/>
            <person name="Araus A.J."/>
            <person name="Petzold A."/>
            <person name="Susuki M."/>
            <person name="Suzuki K.-i.T."/>
            <person name="Hayashi T."/>
            <person name="Toyoda A."/>
            <person name="Oliveira C."/>
            <person name="Osipova E."/>
            <person name="Leigh N.D."/>
            <person name="Simon A."/>
            <person name="Yun M.H."/>
        </authorList>
    </citation>
    <scope>NUCLEOTIDE SEQUENCE</scope>
    <source>
        <strain evidence="2">20211129_DDA</strain>
        <tissue evidence="2">Liver</tissue>
    </source>
</reference>
<accession>A0AAV7WQ63</accession>
<dbReference type="EMBL" id="JANPWB010000001">
    <property type="protein sequence ID" value="KAJ1216232.1"/>
    <property type="molecule type" value="Genomic_DNA"/>
</dbReference>
<evidence type="ECO:0000313" key="2">
    <source>
        <dbReference type="EMBL" id="KAJ1216232.1"/>
    </source>
</evidence>
<dbReference type="AlphaFoldDB" id="A0AAV7WQ63"/>
<comment type="caution">
    <text evidence="2">The sequence shown here is derived from an EMBL/GenBank/DDBJ whole genome shotgun (WGS) entry which is preliminary data.</text>
</comment>
<sequence>MGEELEGDPFVDGKPVEVFECVAVVQSAADEGVGHCLPGVGRDLLVDPAEGAEGVVAGGGDGADLSVHGECGVEDESQVAGVVGGRRSRSKGGGPPRVVPGRGGCPEVEDFCLVGVEFQAAISHPVGDCFHSSVEVGFGGGRVVGEGEDELGVVGVHDDVEVVTAGH</sequence>
<dbReference type="Proteomes" id="UP001066276">
    <property type="component" value="Chromosome 1_1"/>
</dbReference>
<proteinExistence type="predicted"/>
<organism evidence="2 3">
    <name type="scientific">Pleurodeles waltl</name>
    <name type="common">Iberian ribbed newt</name>
    <dbReference type="NCBI Taxonomy" id="8319"/>
    <lineage>
        <taxon>Eukaryota</taxon>
        <taxon>Metazoa</taxon>
        <taxon>Chordata</taxon>
        <taxon>Craniata</taxon>
        <taxon>Vertebrata</taxon>
        <taxon>Euteleostomi</taxon>
        <taxon>Amphibia</taxon>
        <taxon>Batrachia</taxon>
        <taxon>Caudata</taxon>
        <taxon>Salamandroidea</taxon>
        <taxon>Salamandridae</taxon>
        <taxon>Pleurodelinae</taxon>
        <taxon>Pleurodeles</taxon>
    </lineage>
</organism>
<name>A0AAV7WQ63_PLEWA</name>